<dbReference type="Proteomes" id="UP000282574">
    <property type="component" value="Unassembled WGS sequence"/>
</dbReference>
<evidence type="ECO:0000256" key="3">
    <source>
        <dbReference type="ARBA" id="ARBA00022691"/>
    </source>
</evidence>
<dbReference type="InterPro" id="IPR029063">
    <property type="entry name" value="SAM-dependent_MTases_sf"/>
</dbReference>
<keyword evidence="3" id="KW-0949">S-adenosyl-L-methionine</keyword>
<comment type="caution">
    <text evidence="5">The sequence shown here is derived from an EMBL/GenBank/DDBJ whole genome shotgun (WGS) entry which is preliminary data.</text>
</comment>
<name>A0AB37UIU0_9CYAN</name>
<evidence type="ECO:0000313" key="6">
    <source>
        <dbReference type="Proteomes" id="UP000282574"/>
    </source>
</evidence>
<dbReference type="Pfam" id="PF02384">
    <property type="entry name" value="N6_Mtase"/>
    <property type="match status" value="1"/>
</dbReference>
<dbReference type="AlphaFoldDB" id="A0AB37UIU0"/>
<dbReference type="EMBL" id="RSCK01000028">
    <property type="protein sequence ID" value="RUT11298.1"/>
    <property type="molecule type" value="Genomic_DNA"/>
</dbReference>
<dbReference type="RefSeq" id="WP_106166240.1">
    <property type="nucleotide sequence ID" value="NZ_JAVKZF010000001.1"/>
</dbReference>
<evidence type="ECO:0000256" key="1">
    <source>
        <dbReference type="ARBA" id="ARBA00022603"/>
    </source>
</evidence>
<dbReference type="PANTHER" id="PTHR33841:SF5">
    <property type="entry name" value="DNA METHYLASE (MODIFICATION METHYLASE) (METHYLTRANSFERASE)-RELATED"/>
    <property type="match status" value="1"/>
</dbReference>
<dbReference type="CDD" id="cd02440">
    <property type="entry name" value="AdoMet_MTases"/>
    <property type="match status" value="1"/>
</dbReference>
<protein>
    <recommendedName>
        <fullName evidence="4">DNA methylase adenine-specific domain-containing protein</fullName>
    </recommendedName>
</protein>
<keyword evidence="2" id="KW-0808">Transferase</keyword>
<proteinExistence type="predicted"/>
<gene>
    <name evidence="5" type="ORF">DSM107010_34390</name>
</gene>
<dbReference type="GO" id="GO:0032259">
    <property type="term" value="P:methylation"/>
    <property type="evidence" value="ECO:0007669"/>
    <property type="project" value="UniProtKB-KW"/>
</dbReference>
<dbReference type="InterPro" id="IPR050953">
    <property type="entry name" value="N4_N6_ade-DNA_methylase"/>
</dbReference>
<evidence type="ECO:0000259" key="4">
    <source>
        <dbReference type="Pfam" id="PF02384"/>
    </source>
</evidence>
<sequence length="309" mass="35283">MISNSQKAKIEYGDFQTTLELANLVCQKLLELKIDPDLIIEPTCGVGSFLEATVRSFKLTNKIIGVEVNQSYLQILQVNQQLIEDERIEIIAGDFFQYDWIPLIEKFNEKVLIIGNFPWVTNSQQGTIDGRNLPKKTNFQKYTGLDAITGKSNFDISEWMLIQTIHWLQKDGGYLAMLCKSSVSRKILNYIHAKGLNLASCSTYKIDTKKYFNANVEACLLVCKFDLNSRNYYCDVFSSLESQTSCRIGYDNNILIKDLDSFQKLSMLYDPNAIIKWRSGIKHDCSSVMELRKIDSMFINGLGEIIVLI</sequence>
<reference evidence="5 6" key="1">
    <citation type="journal article" date="2019" name="Genome Biol. Evol.">
        <title>Day and night: Metabolic profiles and evolutionary relationships of six axenic non-marine cyanobacteria.</title>
        <authorList>
            <person name="Will S.E."/>
            <person name="Henke P."/>
            <person name="Boedeker C."/>
            <person name="Huang S."/>
            <person name="Brinkmann H."/>
            <person name="Rohde M."/>
            <person name="Jarek M."/>
            <person name="Friedl T."/>
            <person name="Seufert S."/>
            <person name="Schumacher M."/>
            <person name="Overmann J."/>
            <person name="Neumann-Schaal M."/>
            <person name="Petersen J."/>
        </authorList>
    </citation>
    <scope>NUCLEOTIDE SEQUENCE [LARGE SCALE GENOMIC DNA]</scope>
    <source>
        <strain evidence="5 6">SAG 39.79</strain>
    </source>
</reference>
<dbReference type="GO" id="GO:0003677">
    <property type="term" value="F:DNA binding"/>
    <property type="evidence" value="ECO:0007669"/>
    <property type="project" value="InterPro"/>
</dbReference>
<dbReference type="Gene3D" id="3.40.50.150">
    <property type="entry name" value="Vaccinia Virus protein VP39"/>
    <property type="match status" value="1"/>
</dbReference>
<dbReference type="InterPro" id="IPR003356">
    <property type="entry name" value="DNA_methylase_A-5"/>
</dbReference>
<organism evidence="5 6">
    <name type="scientific">Chroococcidiopsis cubana SAG 39.79</name>
    <dbReference type="NCBI Taxonomy" id="388085"/>
    <lineage>
        <taxon>Bacteria</taxon>
        <taxon>Bacillati</taxon>
        <taxon>Cyanobacteriota</taxon>
        <taxon>Cyanophyceae</taxon>
        <taxon>Chroococcidiopsidales</taxon>
        <taxon>Chroococcidiopsidaceae</taxon>
        <taxon>Chroococcidiopsis</taxon>
    </lineage>
</organism>
<dbReference type="SUPFAM" id="SSF53335">
    <property type="entry name" value="S-adenosyl-L-methionine-dependent methyltransferases"/>
    <property type="match status" value="1"/>
</dbReference>
<dbReference type="PANTHER" id="PTHR33841">
    <property type="entry name" value="DNA METHYLTRANSFERASE YEEA-RELATED"/>
    <property type="match status" value="1"/>
</dbReference>
<dbReference type="GO" id="GO:0008170">
    <property type="term" value="F:N-methyltransferase activity"/>
    <property type="evidence" value="ECO:0007669"/>
    <property type="project" value="InterPro"/>
</dbReference>
<keyword evidence="1" id="KW-0489">Methyltransferase</keyword>
<evidence type="ECO:0000313" key="5">
    <source>
        <dbReference type="EMBL" id="RUT11298.1"/>
    </source>
</evidence>
<feature type="domain" description="DNA methylase adenine-specific" evidence="4">
    <location>
        <begin position="5"/>
        <end position="181"/>
    </location>
</feature>
<accession>A0AB37UIU0</accession>
<evidence type="ECO:0000256" key="2">
    <source>
        <dbReference type="ARBA" id="ARBA00022679"/>
    </source>
</evidence>
<keyword evidence="6" id="KW-1185">Reference proteome</keyword>